<proteinExistence type="predicted"/>
<accession>A0ABS5L591</accession>
<evidence type="ECO:0000256" key="1">
    <source>
        <dbReference type="SAM" id="Phobius"/>
    </source>
</evidence>
<sequence>MSGKTWGIIGAVVVLAAAGTTTALYLSRDKAGDYKSLPACDKLSAAVVGKPAFKVGQNVTDAADIHGLHPAYSNIRCESFDDQTSVEVDLFGASNMSVLTTEKYPDKQVHDGTWRANDLFSHNNLTRLNANVAYGSADYADMTCTVEQVKRNAAVMLTVPMPKTMPQTTSSAQRRALCEQIAQTQMPKVMDAAL</sequence>
<feature type="transmembrane region" description="Helical" evidence="1">
    <location>
        <begin position="6"/>
        <end position="26"/>
    </location>
</feature>
<evidence type="ECO:0000313" key="2">
    <source>
        <dbReference type="EMBL" id="MBS2553523.1"/>
    </source>
</evidence>
<comment type="caution">
    <text evidence="2">The sequence shown here is derived from an EMBL/GenBank/DDBJ whole genome shotgun (WGS) entry which is preliminary data.</text>
</comment>
<organism evidence="2 3">
    <name type="scientific">Catenulispora pinistramenti</name>
    <dbReference type="NCBI Taxonomy" id="2705254"/>
    <lineage>
        <taxon>Bacteria</taxon>
        <taxon>Bacillati</taxon>
        <taxon>Actinomycetota</taxon>
        <taxon>Actinomycetes</taxon>
        <taxon>Catenulisporales</taxon>
        <taxon>Catenulisporaceae</taxon>
        <taxon>Catenulispora</taxon>
    </lineage>
</organism>
<dbReference type="Proteomes" id="UP000730482">
    <property type="component" value="Unassembled WGS sequence"/>
</dbReference>
<keyword evidence="1" id="KW-0472">Membrane</keyword>
<gene>
    <name evidence="2" type="ORF">KGQ19_42385</name>
</gene>
<protein>
    <recommendedName>
        <fullName evidence="4">Secreted protein</fullName>
    </recommendedName>
</protein>
<dbReference type="EMBL" id="JAAFYZ010000262">
    <property type="protein sequence ID" value="MBS2553523.1"/>
    <property type="molecule type" value="Genomic_DNA"/>
</dbReference>
<name>A0ABS5L591_9ACTN</name>
<dbReference type="RefSeq" id="WP_212020173.1">
    <property type="nucleotide sequence ID" value="NZ_JAAFYZ010000262.1"/>
</dbReference>
<keyword evidence="1" id="KW-0812">Transmembrane</keyword>
<evidence type="ECO:0000313" key="3">
    <source>
        <dbReference type="Proteomes" id="UP000730482"/>
    </source>
</evidence>
<keyword evidence="3" id="KW-1185">Reference proteome</keyword>
<keyword evidence="1" id="KW-1133">Transmembrane helix</keyword>
<evidence type="ECO:0008006" key="4">
    <source>
        <dbReference type="Google" id="ProtNLM"/>
    </source>
</evidence>
<reference evidence="2 3" key="1">
    <citation type="submission" date="2020-02" db="EMBL/GenBank/DDBJ databases">
        <title>Acidophilic actinobacteria isolated from forest soil.</title>
        <authorList>
            <person name="Golinska P."/>
        </authorList>
    </citation>
    <scope>NUCLEOTIDE SEQUENCE [LARGE SCALE GENOMIC DNA]</scope>
    <source>
        <strain evidence="2 3">NL8</strain>
    </source>
</reference>